<protein>
    <submittedName>
        <fullName evidence="2">Uncharacterized protein</fullName>
    </submittedName>
</protein>
<gene>
    <name evidence="2" type="ORF">GCM10023225_15990</name>
</gene>
<organism evidence="2 3">
    <name type="scientific">Kineococcus glutinatus</name>
    <dbReference type="NCBI Taxonomy" id="1070872"/>
    <lineage>
        <taxon>Bacteria</taxon>
        <taxon>Bacillati</taxon>
        <taxon>Actinomycetota</taxon>
        <taxon>Actinomycetes</taxon>
        <taxon>Kineosporiales</taxon>
        <taxon>Kineosporiaceae</taxon>
        <taxon>Kineococcus</taxon>
    </lineage>
</organism>
<reference evidence="3" key="1">
    <citation type="journal article" date="2019" name="Int. J. Syst. Evol. Microbiol.">
        <title>The Global Catalogue of Microorganisms (GCM) 10K type strain sequencing project: providing services to taxonomists for standard genome sequencing and annotation.</title>
        <authorList>
            <consortium name="The Broad Institute Genomics Platform"/>
            <consortium name="The Broad Institute Genome Sequencing Center for Infectious Disease"/>
            <person name="Wu L."/>
            <person name="Ma J."/>
        </authorList>
    </citation>
    <scope>NUCLEOTIDE SEQUENCE [LARGE SCALE GENOMIC DNA]</scope>
    <source>
        <strain evidence="3">JCM 18126</strain>
    </source>
</reference>
<comment type="caution">
    <text evidence="2">The sequence shown here is derived from an EMBL/GenBank/DDBJ whole genome shotgun (WGS) entry which is preliminary data.</text>
</comment>
<dbReference type="Proteomes" id="UP001501195">
    <property type="component" value="Unassembled WGS sequence"/>
</dbReference>
<evidence type="ECO:0000313" key="3">
    <source>
        <dbReference type="Proteomes" id="UP001501195"/>
    </source>
</evidence>
<name>A0ABP9HPE5_9ACTN</name>
<dbReference type="EMBL" id="BAABIL010000205">
    <property type="protein sequence ID" value="GAA4975652.1"/>
    <property type="molecule type" value="Genomic_DNA"/>
</dbReference>
<evidence type="ECO:0000313" key="2">
    <source>
        <dbReference type="EMBL" id="GAA4975652.1"/>
    </source>
</evidence>
<feature type="compositionally biased region" description="Basic residues" evidence="1">
    <location>
        <begin position="7"/>
        <end position="16"/>
    </location>
</feature>
<sequence length="160" mass="17894">MGGAPRDRRHRGRGTRHAGQVHPELEAALAPLLADLDVSCGVLPLVDDKSWQDDPDAASCWLFSPDGTGTGVWIPTGQREVEQVVMLADQVQEWAVESLWMLDRSASWPACPYHPKRHPLAAREQAEQAVWTCPVLQERICAVGALSRTRIRRRKLRHHA</sequence>
<feature type="region of interest" description="Disordered" evidence="1">
    <location>
        <begin position="1"/>
        <end position="20"/>
    </location>
</feature>
<evidence type="ECO:0000256" key="1">
    <source>
        <dbReference type="SAM" id="MobiDB-lite"/>
    </source>
</evidence>
<accession>A0ABP9HPE5</accession>
<keyword evidence="3" id="KW-1185">Reference proteome</keyword>
<proteinExistence type="predicted"/>